<dbReference type="PANTHER" id="PTHR23257:SF969">
    <property type="entry name" value="INTEGRIN-LINKED PROTEIN KINASE"/>
    <property type="match status" value="1"/>
</dbReference>
<dbReference type="Gene3D" id="1.10.510.10">
    <property type="entry name" value="Transferase(Phosphotransferase) domain 1"/>
    <property type="match status" value="1"/>
</dbReference>
<dbReference type="GO" id="GO:0016301">
    <property type="term" value="F:kinase activity"/>
    <property type="evidence" value="ECO:0007669"/>
    <property type="project" value="UniProtKB-KW"/>
</dbReference>
<keyword evidence="4" id="KW-1185">Reference proteome</keyword>
<dbReference type="Proteomes" id="UP001470230">
    <property type="component" value="Unassembled WGS sequence"/>
</dbReference>
<keyword evidence="1" id="KW-0472">Membrane</keyword>
<sequence length="719" mass="83401">MTRKKVQITPLEKIRINYIDETSDNPKKYVKILPNDTTISETTQILLKNDHSCYNIYVNNELITNLEETLDNFPQPILILFKKPQITRQEKIKFNFIDYTSEDCKKYLKVLPKKTTIYDTIQMIFKKDPSLYAIYIDDELITNFNETLDNFPEKFFIILDHPNAELINSKFYAHDGCIDISVHDCSDVKPKFLINKLSINENEDHYIIFNSAGEKFSIEYDRNSLRTGGKFYMIKYPKSLINSNPEKDFSSYYESINNFLKSNSKLQIELPRFKQLLSIIRVLNQDSKLKAKMAEAFQKNECHPADFLMNSSDKLYSLDFILSLFFIKKDDEDYIQLFRRIIEDKKCQLIQLINSKKSLFSADVKEGAIINLDKDHYYVFVNYSKDKSKCECFDVFENKNVTILNDQKDDKEGLNDSSIFIGDDNEKFHIIIDKIGEGATSVTLKIFDLVSERTMCKKILKVDMKKTFKDLQNAIKEFEFLYNVHHPCICTAYGINTSETIKNELNQEVTTVALFLEYLEYSLSDCLNKKILTNSMKARIVVEICHGMSHIHKLGWIHRDLKIENIMLSSLFKAKIVDFGLVRMNEYLSSSYSLTKSSMSKGVGTISYMSPEMMNEDPYDSSTDVYSFGIVLFFIFVGSLPDYKMRDKMKGNPIPLPKPSDSISEFCLSLIAKCASPNPSERPSFDDILDELRKNDYNLSSGIDIEFVKKRDIELQSSQ</sequence>
<keyword evidence="3" id="KW-0418">Kinase</keyword>
<protein>
    <submittedName>
        <fullName evidence="3">Receptor-interacting serine/threonine-protein kinase 3</fullName>
    </submittedName>
</protein>
<evidence type="ECO:0000313" key="3">
    <source>
        <dbReference type="EMBL" id="KAK8839139.1"/>
    </source>
</evidence>
<dbReference type="InterPro" id="IPR050167">
    <property type="entry name" value="Ser_Thr_protein_kinase"/>
</dbReference>
<dbReference type="PANTHER" id="PTHR23257">
    <property type="entry name" value="SERINE-THREONINE PROTEIN KINASE"/>
    <property type="match status" value="1"/>
</dbReference>
<dbReference type="EMBL" id="JAPFFF010000053">
    <property type="protein sequence ID" value="KAK8839139.1"/>
    <property type="molecule type" value="Genomic_DNA"/>
</dbReference>
<dbReference type="SUPFAM" id="SSF56112">
    <property type="entry name" value="Protein kinase-like (PK-like)"/>
    <property type="match status" value="1"/>
</dbReference>
<keyword evidence="1" id="KW-0812">Transmembrane</keyword>
<evidence type="ECO:0000313" key="4">
    <source>
        <dbReference type="Proteomes" id="UP001470230"/>
    </source>
</evidence>
<dbReference type="SMART" id="SM00220">
    <property type="entry name" value="S_TKc"/>
    <property type="match status" value="1"/>
</dbReference>
<name>A0ABR2GYW3_9EUKA</name>
<comment type="caution">
    <text evidence="3">The sequence shown here is derived from an EMBL/GenBank/DDBJ whole genome shotgun (WGS) entry which is preliminary data.</text>
</comment>
<keyword evidence="3" id="KW-0675">Receptor</keyword>
<dbReference type="Pfam" id="PF00069">
    <property type="entry name" value="Pkinase"/>
    <property type="match status" value="1"/>
</dbReference>
<reference evidence="3 4" key="1">
    <citation type="submission" date="2024-04" db="EMBL/GenBank/DDBJ databases">
        <title>Tritrichomonas musculus Genome.</title>
        <authorList>
            <person name="Alves-Ferreira E."/>
            <person name="Grigg M."/>
            <person name="Lorenzi H."/>
            <person name="Galac M."/>
        </authorList>
    </citation>
    <scope>NUCLEOTIDE SEQUENCE [LARGE SCALE GENOMIC DNA]</scope>
    <source>
        <strain evidence="3 4">EAF2021</strain>
    </source>
</reference>
<gene>
    <name evidence="3" type="ORF">M9Y10_032612</name>
</gene>
<organism evidence="3 4">
    <name type="scientific">Tritrichomonas musculus</name>
    <dbReference type="NCBI Taxonomy" id="1915356"/>
    <lineage>
        <taxon>Eukaryota</taxon>
        <taxon>Metamonada</taxon>
        <taxon>Parabasalia</taxon>
        <taxon>Tritrichomonadida</taxon>
        <taxon>Tritrichomonadidae</taxon>
        <taxon>Tritrichomonas</taxon>
    </lineage>
</organism>
<evidence type="ECO:0000259" key="2">
    <source>
        <dbReference type="PROSITE" id="PS50011"/>
    </source>
</evidence>
<keyword evidence="3" id="KW-0808">Transferase</keyword>
<evidence type="ECO:0000256" key="1">
    <source>
        <dbReference type="SAM" id="Phobius"/>
    </source>
</evidence>
<accession>A0ABR2GYW3</accession>
<keyword evidence="1" id="KW-1133">Transmembrane helix</keyword>
<dbReference type="PROSITE" id="PS50011">
    <property type="entry name" value="PROTEIN_KINASE_DOM"/>
    <property type="match status" value="1"/>
</dbReference>
<dbReference type="InterPro" id="IPR000719">
    <property type="entry name" value="Prot_kinase_dom"/>
</dbReference>
<feature type="transmembrane region" description="Helical" evidence="1">
    <location>
        <begin position="625"/>
        <end position="643"/>
    </location>
</feature>
<feature type="domain" description="Protein kinase" evidence="2">
    <location>
        <begin position="429"/>
        <end position="698"/>
    </location>
</feature>
<dbReference type="InterPro" id="IPR011009">
    <property type="entry name" value="Kinase-like_dom_sf"/>
</dbReference>
<proteinExistence type="predicted"/>